<name>A0A8D0SE30_PIG</name>
<dbReference type="AlphaFoldDB" id="A0A8D0SE30"/>
<dbReference type="Gene3D" id="2.60.220.50">
    <property type="match status" value="1"/>
</dbReference>
<dbReference type="InterPro" id="IPR003056">
    <property type="entry name" value="GPCR_2_ADGRE2_ADGRE5"/>
</dbReference>
<dbReference type="SUPFAM" id="SSF81321">
    <property type="entry name" value="Family A G protein-coupled receptor-like"/>
    <property type="match status" value="1"/>
</dbReference>
<evidence type="ECO:0000256" key="23">
    <source>
        <dbReference type="PROSITE-ProRule" id="PRU00076"/>
    </source>
</evidence>
<dbReference type="GO" id="GO:0005576">
    <property type="term" value="C:extracellular region"/>
    <property type="evidence" value="ECO:0007669"/>
    <property type="project" value="UniProtKB-SubCell"/>
</dbReference>
<feature type="transmembrane region" description="Helical" evidence="24">
    <location>
        <begin position="580"/>
        <end position="597"/>
    </location>
</feature>
<evidence type="ECO:0000256" key="19">
    <source>
        <dbReference type="ARBA" id="ARBA00023224"/>
    </source>
</evidence>
<keyword evidence="14" id="KW-0297">G-protein coupled receptor</keyword>
<dbReference type="FunFam" id="2.60.220.50:FF:000007">
    <property type="entry name" value="Adhesion G protein-coupled receptor E5"/>
    <property type="match status" value="1"/>
</dbReference>
<evidence type="ECO:0000313" key="29">
    <source>
        <dbReference type="Ensembl" id="ENSSSCP00025027215.1"/>
    </source>
</evidence>
<comment type="subcellular location">
    <subcellularLocation>
        <location evidence="2">Cell membrane</location>
        <topology evidence="2">Multi-pass membrane protein</topology>
    </subcellularLocation>
    <subcellularLocation>
        <location evidence="1">Secreted</location>
        <location evidence="1">Extracellular space</location>
    </subcellularLocation>
</comment>
<evidence type="ECO:0000259" key="27">
    <source>
        <dbReference type="PROSITE" id="PS50221"/>
    </source>
</evidence>
<evidence type="ECO:0000256" key="13">
    <source>
        <dbReference type="ARBA" id="ARBA00022989"/>
    </source>
</evidence>
<evidence type="ECO:0000256" key="17">
    <source>
        <dbReference type="ARBA" id="ARBA00023170"/>
    </source>
</evidence>
<evidence type="ECO:0000256" key="24">
    <source>
        <dbReference type="SAM" id="Phobius"/>
    </source>
</evidence>
<feature type="domain" description="EGF-like" evidence="26">
    <location>
        <begin position="214"/>
        <end position="253"/>
    </location>
</feature>
<dbReference type="InterPro" id="IPR049883">
    <property type="entry name" value="NOTCH1_EGF-like"/>
</dbReference>
<dbReference type="GO" id="GO:0007166">
    <property type="term" value="P:cell surface receptor signaling pathway"/>
    <property type="evidence" value="ECO:0007669"/>
    <property type="project" value="InterPro"/>
</dbReference>
<dbReference type="InterPro" id="IPR000832">
    <property type="entry name" value="GPCR_2_secretin-like"/>
</dbReference>
<dbReference type="InterPro" id="IPR000742">
    <property type="entry name" value="EGF"/>
</dbReference>
<proteinExistence type="inferred from homology"/>
<feature type="domain" description="G-protein coupled receptors family 2 profile 2" evidence="28">
    <location>
        <begin position="543"/>
        <end position="789"/>
    </location>
</feature>
<dbReference type="Ensembl" id="ENSSSCT00025063839.1">
    <property type="protein sequence ID" value="ENSSSCP00025027215.1"/>
    <property type="gene ID" value="ENSSSCG00025045861.1"/>
</dbReference>
<feature type="transmembrane region" description="Helical" evidence="24">
    <location>
        <begin position="693"/>
        <end position="715"/>
    </location>
</feature>
<keyword evidence="16" id="KW-1015">Disulfide bond</keyword>
<dbReference type="Gene3D" id="1.20.1070.10">
    <property type="entry name" value="Rhodopsin 7-helix transmembrane proteins"/>
    <property type="match status" value="1"/>
</dbReference>
<evidence type="ECO:0000256" key="6">
    <source>
        <dbReference type="ARBA" id="ARBA00022536"/>
    </source>
</evidence>
<dbReference type="PRINTS" id="PR00249">
    <property type="entry name" value="GPCRSECRETIN"/>
</dbReference>
<evidence type="ECO:0000256" key="9">
    <source>
        <dbReference type="ARBA" id="ARBA00022729"/>
    </source>
</evidence>
<dbReference type="GO" id="GO:0005509">
    <property type="term" value="F:calcium ion binding"/>
    <property type="evidence" value="ECO:0007669"/>
    <property type="project" value="InterPro"/>
</dbReference>
<evidence type="ECO:0000256" key="11">
    <source>
        <dbReference type="ARBA" id="ARBA00022837"/>
    </source>
</evidence>
<dbReference type="SUPFAM" id="SSF57196">
    <property type="entry name" value="EGF/Laminin"/>
    <property type="match status" value="2"/>
</dbReference>
<keyword evidence="12" id="KW-0130">Cell adhesion</keyword>
<evidence type="ECO:0000256" key="8">
    <source>
        <dbReference type="ARBA" id="ARBA00022692"/>
    </source>
</evidence>
<accession>A0A8D0SE30</accession>
<evidence type="ECO:0000256" key="5">
    <source>
        <dbReference type="ARBA" id="ARBA00022525"/>
    </source>
</evidence>
<evidence type="ECO:0000256" key="10">
    <source>
        <dbReference type="ARBA" id="ARBA00022737"/>
    </source>
</evidence>
<protein>
    <recommendedName>
        <fullName evidence="21">Adhesion G protein-coupled receptor E5</fullName>
    </recommendedName>
    <alternativeName>
        <fullName evidence="22">Leukocyte antigen CD97</fullName>
    </alternativeName>
</protein>
<dbReference type="FunFam" id="2.10.25.10:FF:000269">
    <property type="entry name" value="Adhesion G protein-coupled receptor E2"/>
    <property type="match status" value="1"/>
</dbReference>
<evidence type="ECO:0000256" key="21">
    <source>
        <dbReference type="ARBA" id="ARBA00070225"/>
    </source>
</evidence>
<keyword evidence="8 24" id="KW-0812">Transmembrane</keyword>
<keyword evidence="17" id="KW-0675">Receptor</keyword>
<dbReference type="FunFam" id="1.20.1070.10:FF:000136">
    <property type="entry name" value="Adhesion G protein-coupled receptor E5"/>
    <property type="match status" value="1"/>
</dbReference>
<dbReference type="PROSITE" id="PS50026">
    <property type="entry name" value="EGF_3"/>
    <property type="match status" value="2"/>
</dbReference>
<evidence type="ECO:0000256" key="2">
    <source>
        <dbReference type="ARBA" id="ARBA00004651"/>
    </source>
</evidence>
<feature type="transmembrane region" description="Helical" evidence="24">
    <location>
        <begin position="617"/>
        <end position="638"/>
    </location>
</feature>
<keyword evidence="9 25" id="KW-0732">Signal</keyword>
<evidence type="ECO:0000256" key="14">
    <source>
        <dbReference type="ARBA" id="ARBA00023040"/>
    </source>
</evidence>
<evidence type="ECO:0000313" key="30">
    <source>
        <dbReference type="Proteomes" id="UP000694727"/>
    </source>
</evidence>
<feature type="domain" description="EGF-like" evidence="26">
    <location>
        <begin position="162"/>
        <end position="201"/>
    </location>
</feature>
<dbReference type="Pfam" id="PF01825">
    <property type="entry name" value="GPS"/>
    <property type="match status" value="1"/>
</dbReference>
<evidence type="ECO:0000256" key="20">
    <source>
        <dbReference type="ARBA" id="ARBA00055309"/>
    </source>
</evidence>
<dbReference type="PANTHER" id="PTHR12011">
    <property type="entry name" value="ADHESION G-PROTEIN COUPLED RECEPTOR"/>
    <property type="match status" value="1"/>
</dbReference>
<dbReference type="InterPro" id="IPR001881">
    <property type="entry name" value="EGF-like_Ca-bd_dom"/>
</dbReference>
<dbReference type="Pfam" id="PF07645">
    <property type="entry name" value="EGF_CA"/>
    <property type="match status" value="2"/>
</dbReference>
<dbReference type="SMART" id="SM00179">
    <property type="entry name" value="EGF_CA"/>
    <property type="match status" value="2"/>
</dbReference>
<dbReference type="Proteomes" id="UP000694727">
    <property type="component" value="Unplaced"/>
</dbReference>
<evidence type="ECO:0000256" key="15">
    <source>
        <dbReference type="ARBA" id="ARBA00023136"/>
    </source>
</evidence>
<dbReference type="PROSITE" id="PS00010">
    <property type="entry name" value="ASX_HYDROXYL"/>
    <property type="match status" value="2"/>
</dbReference>
<dbReference type="SMART" id="SM00303">
    <property type="entry name" value="GPS"/>
    <property type="match status" value="1"/>
</dbReference>
<dbReference type="PROSITE" id="PS00650">
    <property type="entry name" value="G_PROTEIN_RECEP_F2_2"/>
    <property type="match status" value="1"/>
</dbReference>
<keyword evidence="13 24" id="KW-1133">Transmembrane helix</keyword>
<dbReference type="FunFam" id="2.10.25.10:FF:000216">
    <property type="entry name" value="Adhesion G protein-coupled receptor E2"/>
    <property type="match status" value="1"/>
</dbReference>
<dbReference type="Gene3D" id="2.10.25.10">
    <property type="entry name" value="Laminin"/>
    <property type="match status" value="3"/>
</dbReference>
<dbReference type="GO" id="GO:0005886">
    <property type="term" value="C:plasma membrane"/>
    <property type="evidence" value="ECO:0007669"/>
    <property type="project" value="UniProtKB-SubCell"/>
</dbReference>
<evidence type="ECO:0000256" key="3">
    <source>
        <dbReference type="ARBA" id="ARBA00010933"/>
    </source>
</evidence>
<keyword evidence="7" id="KW-0597">Phosphoprotein</keyword>
<dbReference type="PROSITE" id="PS50261">
    <property type="entry name" value="G_PROTEIN_RECEP_F2_4"/>
    <property type="match status" value="1"/>
</dbReference>
<reference evidence="29" key="1">
    <citation type="submission" date="2025-08" db="UniProtKB">
        <authorList>
            <consortium name="Ensembl"/>
        </authorList>
    </citation>
    <scope>IDENTIFICATION</scope>
</reference>
<keyword evidence="19" id="KW-0807">Transducer</keyword>
<dbReference type="PROSITE" id="PS01187">
    <property type="entry name" value="EGF_CA"/>
    <property type="match status" value="1"/>
</dbReference>
<dbReference type="Pfam" id="PF00002">
    <property type="entry name" value="7tm_2"/>
    <property type="match status" value="1"/>
</dbReference>
<dbReference type="PANTHER" id="PTHR12011:SF348">
    <property type="entry name" value="ADHESION G PROTEIN-COUPLED RECEPTOR E5"/>
    <property type="match status" value="1"/>
</dbReference>
<evidence type="ECO:0000256" key="18">
    <source>
        <dbReference type="ARBA" id="ARBA00023180"/>
    </source>
</evidence>
<evidence type="ECO:0000256" key="4">
    <source>
        <dbReference type="ARBA" id="ARBA00022475"/>
    </source>
</evidence>
<dbReference type="InterPro" id="IPR000152">
    <property type="entry name" value="EGF-type_Asp/Asn_hydroxyl_site"/>
</dbReference>
<feature type="transmembrane region" description="Helical" evidence="24">
    <location>
        <begin position="549"/>
        <end position="568"/>
    </location>
</feature>
<feature type="signal peptide" evidence="25">
    <location>
        <begin position="1"/>
        <end position="20"/>
    </location>
</feature>
<evidence type="ECO:0000256" key="1">
    <source>
        <dbReference type="ARBA" id="ARBA00004239"/>
    </source>
</evidence>
<feature type="transmembrane region" description="Helical" evidence="24">
    <location>
        <begin position="765"/>
        <end position="788"/>
    </location>
</feature>
<sequence length="835" mass="91431">MTRVCVCVCVCVCVRARARARSVPGSVFLLHFPVGFQLPRQFRGGPWASGCLPTPSYKGPAALEKARTAAQPGDTEQPCLVTCSPPLAAQIMGGPHHGVFLLFHVLCVSLTLSEVGAQSTKACARWCPLNSSCVNSTACRCNLGFSASSGEVFTSPSDSCDDINECAPPTTVSCGKNADCQNTEGGYHCTCVPGYELASGAPIFRNENENTCQDKDECSSGEHKCHNSTICTNTVGSYACHCRRGWVPKPGFQNKKNTTVCEEVSFPTWTPPPGIKSQSLSLFFERVQNMRRDFKADLTQKTMKDLIVSLDDLLKTPGDLEALNLSSRHQTATSLLTGLEEILRTLGKAFSNDSFTFYSPGGTVLSLVVQEPGSGNITVGQSHARMLLDWAVAAGAGKSDPTVVGILSIPNMQKLLSNSSLDLDLEKKAKLEECYESSVHGAQLRLLSAVNSVFLSNTNTDKLDSPVTFAFSHLPGTQEQKEHGPREERICAFWKHDGSNGGHWATSGCRILGNGNDSTTCQCNHLSSFAILVAHYNVEDPKLALITKVGLSLSLVCLLLCILTFLLVRPIQGSRTTVHLHLCICLFVGSAIFLAGIENEGGQVGLRCSLVAGLLHYWFLAAFCWMSLEGMELYFLVVRVFQGQGLRKRWLCLIGYGVPLVIVVISAIFAATYKEGYGNALYCWLSHKHGFHWSFQGPVTFIVLCNAVIFVTTVWKLTQKFSEINPDIKKLKKARVLTITAIAQLFVLGCTWVFGLLLFDPRSWVLSYIFTILNCLQGFFLFLLYCLLNKKVREEYRKWACMVTRNKYSEFATTTSASSSSHSQTRALRPSQSGM</sequence>
<evidence type="ECO:0000256" key="25">
    <source>
        <dbReference type="SAM" id="SignalP"/>
    </source>
</evidence>
<dbReference type="SMART" id="SM00181">
    <property type="entry name" value="EGF"/>
    <property type="match status" value="3"/>
</dbReference>
<comment type="function">
    <text evidence="20">Receptor potentially involved in both adhesion and signaling processes early after leukocyte activation. Plays an essential role in leukocyte migration.</text>
</comment>
<evidence type="ECO:0000256" key="22">
    <source>
        <dbReference type="ARBA" id="ARBA00075832"/>
    </source>
</evidence>
<evidence type="ECO:0000256" key="7">
    <source>
        <dbReference type="ARBA" id="ARBA00022553"/>
    </source>
</evidence>
<dbReference type="GO" id="GO:0004930">
    <property type="term" value="F:G protein-coupled receptor activity"/>
    <property type="evidence" value="ECO:0007669"/>
    <property type="project" value="UniProtKB-KW"/>
</dbReference>
<dbReference type="InterPro" id="IPR000203">
    <property type="entry name" value="GPS"/>
</dbReference>
<keyword evidence="11" id="KW-0106">Calcium</keyword>
<dbReference type="InterPro" id="IPR046338">
    <property type="entry name" value="GAIN_dom_sf"/>
</dbReference>
<comment type="similarity">
    <text evidence="3">Belongs to the G-protein coupled receptor 2 family. LN-TM7 subfamily.</text>
</comment>
<feature type="chain" id="PRO_5034801722" description="Adhesion G protein-coupled receptor E5" evidence="25">
    <location>
        <begin position="21"/>
        <end position="835"/>
    </location>
</feature>
<keyword evidence="4" id="KW-1003">Cell membrane</keyword>
<dbReference type="PROSITE" id="PS50221">
    <property type="entry name" value="GAIN_B"/>
    <property type="match status" value="1"/>
</dbReference>
<keyword evidence="15 24" id="KW-0472">Membrane</keyword>
<dbReference type="PRINTS" id="PR01278">
    <property type="entry name" value="CD97PROTEIN"/>
</dbReference>
<feature type="domain" description="GAIN-B" evidence="27">
    <location>
        <begin position="353"/>
        <end position="539"/>
    </location>
</feature>
<dbReference type="FunFam" id="2.10.25.10:FF:000177">
    <property type="entry name" value="Adhesion G protein-coupled receptor E2"/>
    <property type="match status" value="1"/>
</dbReference>
<dbReference type="InterPro" id="IPR017983">
    <property type="entry name" value="GPCR_2_secretin-like_CS"/>
</dbReference>
<comment type="caution">
    <text evidence="23">Lacks conserved residue(s) required for the propagation of feature annotation.</text>
</comment>
<keyword evidence="10" id="KW-0677">Repeat</keyword>
<keyword evidence="5" id="KW-0964">Secreted</keyword>
<organism evidence="29 30">
    <name type="scientific">Sus scrofa</name>
    <name type="common">Pig</name>
    <dbReference type="NCBI Taxonomy" id="9823"/>
    <lineage>
        <taxon>Eukaryota</taxon>
        <taxon>Metazoa</taxon>
        <taxon>Chordata</taxon>
        <taxon>Craniata</taxon>
        <taxon>Vertebrata</taxon>
        <taxon>Euteleostomi</taxon>
        <taxon>Mammalia</taxon>
        <taxon>Eutheria</taxon>
        <taxon>Laurasiatheria</taxon>
        <taxon>Artiodactyla</taxon>
        <taxon>Suina</taxon>
        <taxon>Suidae</taxon>
        <taxon>Sus</taxon>
    </lineage>
</organism>
<dbReference type="InterPro" id="IPR017981">
    <property type="entry name" value="GPCR_2-like_7TM"/>
</dbReference>
<dbReference type="InterPro" id="IPR018097">
    <property type="entry name" value="EGF_Ca-bd_CS"/>
</dbReference>
<gene>
    <name evidence="29" type="primary">ADGRE5</name>
</gene>
<dbReference type="GO" id="GO:0007155">
    <property type="term" value="P:cell adhesion"/>
    <property type="evidence" value="ECO:0007669"/>
    <property type="project" value="UniProtKB-KW"/>
</dbReference>
<dbReference type="InterPro" id="IPR057244">
    <property type="entry name" value="GAIN_B"/>
</dbReference>
<feature type="transmembrane region" description="Helical" evidence="24">
    <location>
        <begin position="736"/>
        <end position="759"/>
    </location>
</feature>
<evidence type="ECO:0000259" key="26">
    <source>
        <dbReference type="PROSITE" id="PS50026"/>
    </source>
</evidence>
<evidence type="ECO:0000259" key="28">
    <source>
        <dbReference type="PROSITE" id="PS50261"/>
    </source>
</evidence>
<keyword evidence="18" id="KW-0325">Glycoprotein</keyword>
<dbReference type="CDD" id="cd00054">
    <property type="entry name" value="EGF_CA"/>
    <property type="match status" value="2"/>
</dbReference>
<keyword evidence="6 23" id="KW-0245">EGF-like domain</keyword>
<feature type="transmembrane region" description="Helical" evidence="24">
    <location>
        <begin position="650"/>
        <end position="673"/>
    </location>
</feature>
<evidence type="ECO:0000256" key="12">
    <source>
        <dbReference type="ARBA" id="ARBA00022889"/>
    </source>
</evidence>
<evidence type="ECO:0000256" key="16">
    <source>
        <dbReference type="ARBA" id="ARBA00023157"/>
    </source>
</evidence>